<comment type="similarity">
    <text evidence="2 4">Belongs to the MAK16 family.</text>
</comment>
<dbReference type="InParanoid" id="A0A7M7KBU9"/>
<dbReference type="GeneID" id="111251795"/>
<feature type="compositionally biased region" description="Polar residues" evidence="5">
    <location>
        <begin position="263"/>
        <end position="274"/>
    </location>
</feature>
<dbReference type="EnsemblMetazoa" id="XM_022808817">
    <property type="protein sequence ID" value="XP_022664552"/>
    <property type="gene ID" value="LOC111251795"/>
</dbReference>
<feature type="domain" description="Ribosomal eL28/Mak16" evidence="6">
    <location>
        <begin position="14"/>
        <end position="126"/>
    </location>
</feature>
<organism evidence="7 8">
    <name type="scientific">Varroa destructor</name>
    <name type="common">Honeybee mite</name>
    <dbReference type="NCBI Taxonomy" id="109461"/>
    <lineage>
        <taxon>Eukaryota</taxon>
        <taxon>Metazoa</taxon>
        <taxon>Ecdysozoa</taxon>
        <taxon>Arthropoda</taxon>
        <taxon>Chelicerata</taxon>
        <taxon>Arachnida</taxon>
        <taxon>Acari</taxon>
        <taxon>Parasitiformes</taxon>
        <taxon>Mesostigmata</taxon>
        <taxon>Gamasina</taxon>
        <taxon>Dermanyssoidea</taxon>
        <taxon>Varroidae</taxon>
        <taxon>Varroa</taxon>
    </lineage>
</organism>
<evidence type="ECO:0000256" key="4">
    <source>
        <dbReference type="PIRNR" id="PIRNR003352"/>
    </source>
</evidence>
<dbReference type="Proteomes" id="UP000594260">
    <property type="component" value="Unplaced"/>
</dbReference>
<keyword evidence="8" id="KW-1185">Reference proteome</keyword>
<keyword evidence="3 4" id="KW-0539">Nucleus</keyword>
<dbReference type="RefSeq" id="XP_022664552.1">
    <property type="nucleotide sequence ID" value="XM_022808817.1"/>
</dbReference>
<dbReference type="InterPro" id="IPR006958">
    <property type="entry name" value="Mak16"/>
</dbReference>
<dbReference type="OMA" id="DKGQNFC"/>
<evidence type="ECO:0000256" key="2">
    <source>
        <dbReference type="ARBA" id="ARBA00005514"/>
    </source>
</evidence>
<dbReference type="FunFam" id="3.30.390.110:FF:000001">
    <property type="entry name" value="Protein MAK16 homolog"/>
    <property type="match status" value="1"/>
</dbReference>
<dbReference type="GO" id="GO:0000460">
    <property type="term" value="P:maturation of 5.8S rRNA"/>
    <property type="evidence" value="ECO:0007669"/>
    <property type="project" value="TreeGrafter"/>
</dbReference>
<evidence type="ECO:0000256" key="3">
    <source>
        <dbReference type="ARBA" id="ARBA00023242"/>
    </source>
</evidence>
<dbReference type="PANTHER" id="PTHR23405">
    <property type="entry name" value="MAINTENANCE OF KILLER 16 MAK16 PROTEIN-RELATED"/>
    <property type="match status" value="1"/>
</dbReference>
<name>A0A7M7KBU9_VARDE</name>
<dbReference type="CTD" id="31818"/>
<proteinExistence type="inferred from homology"/>
<evidence type="ECO:0000313" key="8">
    <source>
        <dbReference type="Proteomes" id="UP000594260"/>
    </source>
</evidence>
<dbReference type="GO" id="GO:0000470">
    <property type="term" value="P:maturation of LSU-rRNA"/>
    <property type="evidence" value="ECO:0007669"/>
    <property type="project" value="TreeGrafter"/>
</dbReference>
<dbReference type="Pfam" id="PF01778">
    <property type="entry name" value="Ribosomal_L28e"/>
    <property type="match status" value="1"/>
</dbReference>
<dbReference type="InterPro" id="IPR029004">
    <property type="entry name" value="Ribosomal_eL28/Mak16"/>
</dbReference>
<comment type="subcellular location">
    <subcellularLocation>
        <location evidence="1">Nucleus</location>
    </subcellularLocation>
</comment>
<feature type="compositionally biased region" description="Basic and acidic residues" evidence="5">
    <location>
        <begin position="239"/>
        <end position="252"/>
    </location>
</feature>
<reference evidence="7" key="1">
    <citation type="submission" date="2021-01" db="UniProtKB">
        <authorList>
            <consortium name="EnsemblMetazoa"/>
        </authorList>
    </citation>
    <scope>IDENTIFICATION</scope>
</reference>
<dbReference type="AlphaFoldDB" id="A0A7M7KBU9"/>
<dbReference type="OrthoDB" id="10251342at2759"/>
<dbReference type="PANTHER" id="PTHR23405:SF4">
    <property type="entry name" value="PROTEIN MAK16 HOMOLOG"/>
    <property type="match status" value="1"/>
</dbReference>
<dbReference type="KEGG" id="vde:111251795"/>
<dbReference type="GO" id="GO:0030687">
    <property type="term" value="C:preribosome, large subunit precursor"/>
    <property type="evidence" value="ECO:0007669"/>
    <property type="project" value="TreeGrafter"/>
</dbReference>
<feature type="region of interest" description="Disordered" evidence="5">
    <location>
        <begin position="198"/>
        <end position="282"/>
    </location>
</feature>
<dbReference type="PIRSF" id="PIRSF003352">
    <property type="entry name" value="MAK16"/>
    <property type="match status" value="1"/>
</dbReference>
<accession>A0A7M7KBU9</accession>
<dbReference type="Pfam" id="PF04874">
    <property type="entry name" value="Mak16"/>
    <property type="match status" value="1"/>
</dbReference>
<evidence type="ECO:0000256" key="1">
    <source>
        <dbReference type="ARBA" id="ARBA00004123"/>
    </source>
</evidence>
<protein>
    <recommendedName>
        <fullName evidence="4">Protein MAK16 homolog</fullName>
    </recommendedName>
</protein>
<feature type="compositionally biased region" description="Acidic residues" evidence="5">
    <location>
        <begin position="198"/>
        <end position="218"/>
    </location>
</feature>
<dbReference type="FunCoup" id="A0A7M7KBU9">
    <property type="interactions" value="1850"/>
</dbReference>
<sequence>MKNCTYQRYKRQFVVWSILKHSFCSHKVTTPSSNFCRNEYNLTGLCNRSSCPLANSVYATVKEENGVCYLYMKTAERCAFPARMWEKMKLSKNMEKAREQIDTTLLYWPRFVRVKCHQRLFKIHQYLIRMRRMALKRRTKVVTINKRIERREKRREEKALIAAKLDTAIERELLDRLKSGTYKDIYNFPQKAFDNALEDEKEAEEEMEQDDNDDDDDDVGKVRFVEAGPSDSDEDDTNDVDRSSEDGVKVGDIEDWGEGILNQGASSSSTNINASDDDTSKVGFKRSGRVVKRERTNVKIEYETETKEAERAKVST</sequence>
<dbReference type="Gene3D" id="3.30.390.110">
    <property type="match status" value="1"/>
</dbReference>
<evidence type="ECO:0000313" key="7">
    <source>
        <dbReference type="EnsemblMetazoa" id="XP_022664552"/>
    </source>
</evidence>
<evidence type="ECO:0000259" key="6">
    <source>
        <dbReference type="Pfam" id="PF01778"/>
    </source>
</evidence>
<dbReference type="GO" id="GO:0005730">
    <property type="term" value="C:nucleolus"/>
    <property type="evidence" value="ECO:0007669"/>
    <property type="project" value="UniProtKB-UniRule"/>
</dbReference>
<evidence type="ECO:0000256" key="5">
    <source>
        <dbReference type="SAM" id="MobiDB-lite"/>
    </source>
</evidence>